<evidence type="ECO:0000256" key="2">
    <source>
        <dbReference type="ARBA" id="ARBA00022723"/>
    </source>
</evidence>
<dbReference type="PANTHER" id="PTHR28620:SF1">
    <property type="entry name" value="CENP-V_GFA DOMAIN-CONTAINING PROTEIN"/>
    <property type="match status" value="1"/>
</dbReference>
<dbReference type="PANTHER" id="PTHR28620">
    <property type="entry name" value="CENTROMERE PROTEIN V"/>
    <property type="match status" value="1"/>
</dbReference>
<keyword evidence="2" id="KW-0479">Metal-binding</keyword>
<evidence type="ECO:0000313" key="6">
    <source>
        <dbReference type="Proteomes" id="UP000295341"/>
    </source>
</evidence>
<evidence type="ECO:0000313" key="5">
    <source>
        <dbReference type="EMBL" id="TDU26466.1"/>
    </source>
</evidence>
<evidence type="ECO:0000259" key="4">
    <source>
        <dbReference type="PROSITE" id="PS51891"/>
    </source>
</evidence>
<proteinExistence type="inferred from homology"/>
<organism evidence="5 6">
    <name type="scientific">Panacagrimonas perspica</name>
    <dbReference type="NCBI Taxonomy" id="381431"/>
    <lineage>
        <taxon>Bacteria</taxon>
        <taxon>Pseudomonadati</taxon>
        <taxon>Pseudomonadota</taxon>
        <taxon>Gammaproteobacteria</taxon>
        <taxon>Nevskiales</taxon>
        <taxon>Nevskiaceae</taxon>
        <taxon>Panacagrimonas</taxon>
    </lineage>
</organism>
<comment type="caution">
    <text evidence="5">The sequence shown here is derived from an EMBL/GenBank/DDBJ whole genome shotgun (WGS) entry which is preliminary data.</text>
</comment>
<dbReference type="SUPFAM" id="SSF51316">
    <property type="entry name" value="Mss4-like"/>
    <property type="match status" value="1"/>
</dbReference>
<dbReference type="RefSeq" id="WP_133882672.1">
    <property type="nucleotide sequence ID" value="NZ_MWIN01000019.1"/>
</dbReference>
<dbReference type="Gene3D" id="2.170.150.70">
    <property type="match status" value="1"/>
</dbReference>
<dbReference type="InterPro" id="IPR052355">
    <property type="entry name" value="CENP-V-like"/>
</dbReference>
<dbReference type="Proteomes" id="UP000295341">
    <property type="component" value="Unassembled WGS sequence"/>
</dbReference>
<dbReference type="GO" id="GO:0016846">
    <property type="term" value="F:carbon-sulfur lyase activity"/>
    <property type="evidence" value="ECO:0007669"/>
    <property type="project" value="InterPro"/>
</dbReference>
<comment type="similarity">
    <text evidence="1">Belongs to the Gfa family.</text>
</comment>
<dbReference type="EMBL" id="SOBT01000010">
    <property type="protein sequence ID" value="TDU26466.1"/>
    <property type="molecule type" value="Genomic_DNA"/>
</dbReference>
<protein>
    <recommendedName>
        <fullName evidence="4">CENP-V/GFA domain-containing protein</fullName>
    </recommendedName>
</protein>
<gene>
    <name evidence="5" type="ORF">DFR24_3491</name>
</gene>
<keyword evidence="6" id="KW-1185">Reference proteome</keyword>
<dbReference type="OrthoDB" id="9805575at2"/>
<evidence type="ECO:0000256" key="1">
    <source>
        <dbReference type="ARBA" id="ARBA00005495"/>
    </source>
</evidence>
<keyword evidence="3" id="KW-0862">Zinc</keyword>
<name>A0A4S3K2Z2_9GAMM</name>
<feature type="domain" description="CENP-V/GFA" evidence="4">
    <location>
        <begin position="9"/>
        <end position="121"/>
    </location>
</feature>
<dbReference type="InterPro" id="IPR006913">
    <property type="entry name" value="CENP-V/GFA"/>
</dbReference>
<reference evidence="5 6" key="1">
    <citation type="submission" date="2019-03" db="EMBL/GenBank/DDBJ databases">
        <title>Genomic Encyclopedia of Type Strains, Phase IV (KMG-IV): sequencing the most valuable type-strain genomes for metagenomic binning, comparative biology and taxonomic classification.</title>
        <authorList>
            <person name="Goeker M."/>
        </authorList>
    </citation>
    <scope>NUCLEOTIDE SEQUENCE [LARGE SCALE GENOMIC DNA]</scope>
    <source>
        <strain evidence="5 6">DSM 26377</strain>
    </source>
</reference>
<dbReference type="InterPro" id="IPR011057">
    <property type="entry name" value="Mss4-like_sf"/>
</dbReference>
<accession>A0A4S3K2Z2</accession>
<sequence>MSQQELREHRGGCHCGAVRFRFRAPTKVLVQRCNCSMCSMTGFEHLIVPGSQFSLLTDPAALATYTFNTGVAKHLFCRTCGIKSYYVPRSNPDGFSISLRCVDRSSFEEIEYEDFDGQNWEQHGAALAHLSKA</sequence>
<dbReference type="AlphaFoldDB" id="A0A4S3K2Z2"/>
<dbReference type="GO" id="GO:0046872">
    <property type="term" value="F:metal ion binding"/>
    <property type="evidence" value="ECO:0007669"/>
    <property type="project" value="UniProtKB-KW"/>
</dbReference>
<dbReference type="Pfam" id="PF04828">
    <property type="entry name" value="GFA"/>
    <property type="match status" value="1"/>
</dbReference>
<dbReference type="PROSITE" id="PS51891">
    <property type="entry name" value="CENP_V_GFA"/>
    <property type="match status" value="1"/>
</dbReference>
<evidence type="ECO:0000256" key="3">
    <source>
        <dbReference type="ARBA" id="ARBA00022833"/>
    </source>
</evidence>